<dbReference type="PROSITE" id="PS50883">
    <property type="entry name" value="EAL"/>
    <property type="match status" value="1"/>
</dbReference>
<evidence type="ECO:0000313" key="3">
    <source>
        <dbReference type="EMBL" id="HJC15091.1"/>
    </source>
</evidence>
<dbReference type="PANTHER" id="PTHR44757:SF2">
    <property type="entry name" value="BIOFILM ARCHITECTURE MAINTENANCE PROTEIN MBAA"/>
    <property type="match status" value="1"/>
</dbReference>
<dbReference type="SMART" id="SM00052">
    <property type="entry name" value="EAL"/>
    <property type="match status" value="1"/>
</dbReference>
<evidence type="ECO:0000259" key="1">
    <source>
        <dbReference type="PROSITE" id="PS50883"/>
    </source>
</evidence>
<dbReference type="SMART" id="SM00267">
    <property type="entry name" value="GGDEF"/>
    <property type="match status" value="1"/>
</dbReference>
<dbReference type="InterPro" id="IPR001633">
    <property type="entry name" value="EAL_dom"/>
</dbReference>
<reference evidence="3" key="2">
    <citation type="submission" date="2021-04" db="EMBL/GenBank/DDBJ databases">
        <authorList>
            <person name="Gilroy R."/>
        </authorList>
    </citation>
    <scope>NUCLEOTIDE SEQUENCE</scope>
    <source>
        <strain evidence="3">CHK185-5351</strain>
    </source>
</reference>
<dbReference type="EMBL" id="DWWU01000019">
    <property type="protein sequence ID" value="HJC15091.1"/>
    <property type="molecule type" value="Genomic_DNA"/>
</dbReference>
<evidence type="ECO:0000313" key="4">
    <source>
        <dbReference type="Proteomes" id="UP000823849"/>
    </source>
</evidence>
<dbReference type="Gene3D" id="3.30.450.20">
    <property type="entry name" value="PAS domain"/>
    <property type="match status" value="1"/>
</dbReference>
<dbReference type="InterPro" id="IPR035965">
    <property type="entry name" value="PAS-like_dom_sf"/>
</dbReference>
<organism evidence="3 4">
    <name type="scientific">Candidatus Fusicatenibacter intestinigallinarum</name>
    <dbReference type="NCBI Taxonomy" id="2838598"/>
    <lineage>
        <taxon>Bacteria</taxon>
        <taxon>Bacillati</taxon>
        <taxon>Bacillota</taxon>
        <taxon>Clostridia</taxon>
        <taxon>Lachnospirales</taxon>
        <taxon>Lachnospiraceae</taxon>
        <taxon>Fusicatenibacter</taxon>
    </lineage>
</organism>
<dbReference type="Gene3D" id="3.30.70.270">
    <property type="match status" value="1"/>
</dbReference>
<dbReference type="InterPro" id="IPR003018">
    <property type="entry name" value="GAF"/>
</dbReference>
<protein>
    <submittedName>
        <fullName evidence="3">EAL domain-containing protein</fullName>
    </submittedName>
</protein>
<dbReference type="Gene3D" id="3.20.20.450">
    <property type="entry name" value="EAL domain"/>
    <property type="match status" value="2"/>
</dbReference>
<dbReference type="Pfam" id="PF00990">
    <property type="entry name" value="GGDEF"/>
    <property type="match status" value="1"/>
</dbReference>
<gene>
    <name evidence="3" type="ORF">H9705_04595</name>
</gene>
<sequence>MEWNAYEKMILDEMESAVYLSETDTFRLLYMNRYCRRLLGIRDNEEDYVGRPCYEVLQGLDSPCSFCTSSRLNEHTFYTWKRYNRKLNRWFVLKDKKLRLPDGRMARLEIASDITEAENLHLMLSRKLSREETLLRCVQTLSENENMQTAIFGLLKIIGEFYGGERACIFEFSPENDTCSNTCEWCAPGAEKKQQEQQQIPLASISLCLESYREKGSFCISPPDPISDPTGALRKVLADLRTESLISVPLTENGAITGLIGVDNPSSGTEDLTLLTSVSYFIANDIQKRKMTARLEKMSYIDLLTGQFNRNKYMEFLQILEDSPPTSLGIVYMDLNGLKIANDTYGHKYGDHLIKKAADMLALSFQPYVFRTGGDEFIAFCPDIDEETFLQQAETLRQTAKSDTQVNVSIGSIWETAPYNLSALITEADNQMYLEKQSYYKQSIHGEYNHSFSLSRQVLNDISEGRFLIHLQPKVELQTGKVTGAEALVRRKDPSGALVMPGKFLPLYESEGLIRHIDFFVLETVCQLLRKWIDQGKSPVRITVNLSSRTLLEHDIVRKIRSLCATYNVPPELLCLKLSDITGQTGRRPLNSALEQFLQAGFYVSTTRDNLSGSHVSLEQAPYENGRIRTPVSTAGAVETSDQHNRLGEAGCQYGQGYYYSSPVTVSEFEKRFLENG</sequence>
<dbReference type="CDD" id="cd01948">
    <property type="entry name" value="EAL"/>
    <property type="match status" value="1"/>
</dbReference>
<dbReference type="Pfam" id="PF00563">
    <property type="entry name" value="EAL"/>
    <property type="match status" value="1"/>
</dbReference>
<name>A0A9D2NBL1_9FIRM</name>
<feature type="domain" description="EAL" evidence="1">
    <location>
        <begin position="451"/>
        <end position="677"/>
    </location>
</feature>
<comment type="caution">
    <text evidence="3">The sequence shown here is derived from an EMBL/GenBank/DDBJ whole genome shotgun (WGS) entry which is preliminary data.</text>
</comment>
<dbReference type="Gene3D" id="3.30.450.40">
    <property type="match status" value="1"/>
</dbReference>
<feature type="domain" description="GGDEF" evidence="2">
    <location>
        <begin position="326"/>
        <end position="449"/>
    </location>
</feature>
<dbReference type="CDD" id="cd01949">
    <property type="entry name" value="GGDEF"/>
    <property type="match status" value="1"/>
</dbReference>
<accession>A0A9D2NBL1</accession>
<dbReference type="SUPFAM" id="SSF55785">
    <property type="entry name" value="PYP-like sensor domain (PAS domain)"/>
    <property type="match status" value="1"/>
</dbReference>
<evidence type="ECO:0000259" key="2">
    <source>
        <dbReference type="PROSITE" id="PS50887"/>
    </source>
</evidence>
<dbReference type="InterPro" id="IPR035919">
    <property type="entry name" value="EAL_sf"/>
</dbReference>
<dbReference type="Proteomes" id="UP000823849">
    <property type="component" value="Unassembled WGS sequence"/>
</dbReference>
<dbReference type="InterPro" id="IPR052155">
    <property type="entry name" value="Biofilm_reg_signaling"/>
</dbReference>
<dbReference type="SUPFAM" id="SSF141868">
    <property type="entry name" value="EAL domain-like"/>
    <property type="match status" value="1"/>
</dbReference>
<dbReference type="Pfam" id="PF01590">
    <property type="entry name" value="GAF"/>
    <property type="match status" value="1"/>
</dbReference>
<dbReference type="SUPFAM" id="SSF55073">
    <property type="entry name" value="Nucleotide cyclase"/>
    <property type="match status" value="1"/>
</dbReference>
<reference evidence="3" key="1">
    <citation type="journal article" date="2021" name="PeerJ">
        <title>Extensive microbial diversity within the chicken gut microbiome revealed by metagenomics and culture.</title>
        <authorList>
            <person name="Gilroy R."/>
            <person name="Ravi A."/>
            <person name="Getino M."/>
            <person name="Pursley I."/>
            <person name="Horton D.L."/>
            <person name="Alikhan N.F."/>
            <person name="Baker D."/>
            <person name="Gharbi K."/>
            <person name="Hall N."/>
            <person name="Watson M."/>
            <person name="Adriaenssens E.M."/>
            <person name="Foster-Nyarko E."/>
            <person name="Jarju S."/>
            <person name="Secka A."/>
            <person name="Antonio M."/>
            <person name="Oren A."/>
            <person name="Chaudhuri R.R."/>
            <person name="La Ragione R."/>
            <person name="Hildebrand F."/>
            <person name="Pallen M.J."/>
        </authorList>
    </citation>
    <scope>NUCLEOTIDE SEQUENCE</scope>
    <source>
        <strain evidence="3">CHK185-5351</strain>
    </source>
</reference>
<dbReference type="InterPro" id="IPR043128">
    <property type="entry name" value="Rev_trsase/Diguanyl_cyclase"/>
</dbReference>
<dbReference type="AlphaFoldDB" id="A0A9D2NBL1"/>
<dbReference type="NCBIfam" id="TIGR00254">
    <property type="entry name" value="GGDEF"/>
    <property type="match status" value="1"/>
</dbReference>
<dbReference type="InterPro" id="IPR029016">
    <property type="entry name" value="GAF-like_dom_sf"/>
</dbReference>
<dbReference type="InterPro" id="IPR029787">
    <property type="entry name" value="Nucleotide_cyclase"/>
</dbReference>
<dbReference type="InterPro" id="IPR000160">
    <property type="entry name" value="GGDEF_dom"/>
</dbReference>
<proteinExistence type="predicted"/>
<dbReference type="SUPFAM" id="SSF55781">
    <property type="entry name" value="GAF domain-like"/>
    <property type="match status" value="1"/>
</dbReference>
<dbReference type="PANTHER" id="PTHR44757">
    <property type="entry name" value="DIGUANYLATE CYCLASE DGCP"/>
    <property type="match status" value="1"/>
</dbReference>
<dbReference type="PROSITE" id="PS50887">
    <property type="entry name" value="GGDEF"/>
    <property type="match status" value="1"/>
</dbReference>